<feature type="domain" description="CRAL-TRIO" evidence="2">
    <location>
        <begin position="156"/>
        <end position="316"/>
    </location>
</feature>
<dbReference type="SUPFAM" id="SSF52087">
    <property type="entry name" value="CRAL/TRIO domain"/>
    <property type="match status" value="1"/>
</dbReference>
<evidence type="ECO:0000313" key="4">
    <source>
        <dbReference type="Proteomes" id="UP001305414"/>
    </source>
</evidence>
<protein>
    <recommendedName>
        <fullName evidence="2">CRAL-TRIO domain-containing protein</fullName>
    </recommendedName>
</protein>
<dbReference type="Pfam" id="PF00650">
    <property type="entry name" value="CRAL_TRIO"/>
    <property type="match status" value="1"/>
</dbReference>
<dbReference type="InterPro" id="IPR011074">
    <property type="entry name" value="CRAL/TRIO_N_dom"/>
</dbReference>
<proteinExistence type="predicted"/>
<dbReference type="PANTHER" id="PTHR46590:SF1">
    <property type="entry name" value="PHOSPHATIDYLINOSITOL TRANSFER PROTEIN CSR1"/>
    <property type="match status" value="1"/>
</dbReference>
<comment type="caution">
    <text evidence="3">The sequence shown here is derived from an EMBL/GenBank/DDBJ whole genome shotgun (WGS) entry which is preliminary data.</text>
</comment>
<dbReference type="SMART" id="SM01100">
    <property type="entry name" value="CRAL_TRIO_N"/>
    <property type="match status" value="1"/>
</dbReference>
<dbReference type="SMART" id="SM00516">
    <property type="entry name" value="SEC14"/>
    <property type="match status" value="1"/>
</dbReference>
<dbReference type="Gene3D" id="3.40.525.10">
    <property type="entry name" value="CRAL-TRIO lipid binding domain"/>
    <property type="match status" value="1"/>
</dbReference>
<evidence type="ECO:0000259" key="2">
    <source>
        <dbReference type="PROSITE" id="PS50191"/>
    </source>
</evidence>
<evidence type="ECO:0000256" key="1">
    <source>
        <dbReference type="SAM" id="MobiDB-lite"/>
    </source>
</evidence>
<organism evidence="3 4">
    <name type="scientific">Xylaria bambusicola</name>
    <dbReference type="NCBI Taxonomy" id="326684"/>
    <lineage>
        <taxon>Eukaryota</taxon>
        <taxon>Fungi</taxon>
        <taxon>Dikarya</taxon>
        <taxon>Ascomycota</taxon>
        <taxon>Pezizomycotina</taxon>
        <taxon>Sordariomycetes</taxon>
        <taxon>Xylariomycetidae</taxon>
        <taxon>Xylariales</taxon>
        <taxon>Xylariaceae</taxon>
        <taxon>Xylaria</taxon>
    </lineage>
</organism>
<dbReference type="AlphaFoldDB" id="A0AAN7YZZ8"/>
<name>A0AAN7YZZ8_9PEZI</name>
<evidence type="ECO:0000313" key="3">
    <source>
        <dbReference type="EMBL" id="KAK5631940.1"/>
    </source>
</evidence>
<dbReference type="InterPro" id="IPR036273">
    <property type="entry name" value="CRAL/TRIO_N_dom_sf"/>
</dbReference>
<reference evidence="3 4" key="1">
    <citation type="submission" date="2023-10" db="EMBL/GenBank/DDBJ databases">
        <title>Draft genome sequence of Xylaria bambusicola isolate GMP-LS, the root and basal stem rot pathogen of sugarcane in Indonesia.</title>
        <authorList>
            <person name="Selvaraj P."/>
            <person name="Muralishankar V."/>
            <person name="Muruganantham S."/>
            <person name="Sp S."/>
            <person name="Haryani S."/>
            <person name="Lau K.J.X."/>
            <person name="Naqvi N.I."/>
        </authorList>
    </citation>
    <scope>NUCLEOTIDE SEQUENCE [LARGE SCALE GENOMIC DNA]</scope>
    <source>
        <strain evidence="3">GMP-LS</strain>
    </source>
</reference>
<dbReference type="Pfam" id="PF03765">
    <property type="entry name" value="CRAL_TRIO_N"/>
    <property type="match status" value="1"/>
</dbReference>
<feature type="compositionally biased region" description="Low complexity" evidence="1">
    <location>
        <begin position="48"/>
        <end position="61"/>
    </location>
</feature>
<dbReference type="Proteomes" id="UP001305414">
    <property type="component" value="Unassembled WGS sequence"/>
</dbReference>
<dbReference type="PROSITE" id="PS50191">
    <property type="entry name" value="CRAL_TRIO"/>
    <property type="match status" value="1"/>
</dbReference>
<dbReference type="InterPro" id="IPR001251">
    <property type="entry name" value="CRAL-TRIO_dom"/>
</dbReference>
<dbReference type="SUPFAM" id="SSF46938">
    <property type="entry name" value="CRAL/TRIO N-terminal domain"/>
    <property type="match status" value="1"/>
</dbReference>
<dbReference type="PANTHER" id="PTHR46590">
    <property type="entry name" value="PHOSPHATIDYLINOSITOL TRANSFER PROTEIN CSR1-RELATED"/>
    <property type="match status" value="1"/>
</dbReference>
<dbReference type="InterPro" id="IPR036865">
    <property type="entry name" value="CRAL-TRIO_dom_sf"/>
</dbReference>
<feature type="region of interest" description="Disordered" evidence="1">
    <location>
        <begin position="419"/>
        <end position="444"/>
    </location>
</feature>
<dbReference type="EMBL" id="JAWHQM010000022">
    <property type="protein sequence ID" value="KAK5631940.1"/>
    <property type="molecule type" value="Genomic_DNA"/>
</dbReference>
<sequence>MAAVEGARTIDAGYVGNLTREQEKKLQQLWRLLLAAFGFGNVKHHGEASTSSVQESSATSSLKEGTSSSTNREQQADKLLQIWMSMIKQENPDAYLLRFLRARKWDVSAAFTMLKTALIWRRDELHVDDEVLAKGEAWCAKMEKNAGEDEKEKKGAHDFLEQLRIGKVYIRGTDRRGRPVGYVRIALHKPGAQSEETLEKLIVQTIETARCLFAAPSTESFCVVFDLTDFSLSNMEWQPVRFIIRAFEANYPECLGALLIHNAPWIFSGTWKVIRGLLDPVVADKVDFTRSTEGLEKYIARENIISALGGADDWQYSYVEPSEDEDAKISRGEAERKEILAERRETAERFLSATQEWIRHEDVGEHEEAAIQAQLRINAVEALWSNYWKLDPYVRSRTNLDRTGVIGPEGTIEMYPERRKAVEDDGGGEEIVPTSSKKLRRRGT</sequence>
<gene>
    <name evidence="3" type="ORF">RRF57_007653</name>
</gene>
<keyword evidence="4" id="KW-1185">Reference proteome</keyword>
<feature type="region of interest" description="Disordered" evidence="1">
    <location>
        <begin position="48"/>
        <end position="73"/>
    </location>
</feature>
<accession>A0AAN7YZZ8</accession>
<feature type="compositionally biased region" description="Polar residues" evidence="1">
    <location>
        <begin position="62"/>
        <end position="73"/>
    </location>
</feature>
<dbReference type="InterPro" id="IPR052432">
    <property type="entry name" value="PITP/CRAL-TRIO"/>
</dbReference>
<dbReference type="CDD" id="cd00170">
    <property type="entry name" value="SEC14"/>
    <property type="match status" value="1"/>
</dbReference>